<gene>
    <name evidence="2" type="ORF">SDC9_39026</name>
</gene>
<sequence length="1383" mass="143241">MTTIYTPPATSVTNRHRPFRRKTTAPEDARAPSCPFRRRSAVHQQLRLVPLQRLARRTIGLAALVVLQLGEELVDLRPLRIAHAAKRLVAGLEAFGPGAIRQHHLVAVEHEVDVAGAQRLDRLDADVVDQVLRRDQHLVLLEVERGALARDQHPVVRRDHHVALGQAVAKRAGTDQHRLQVVGHHQFGTVQVAPTGPADLLDAVVAGDDLVAGLQLLDQPLALRRRDQRAGGEAGHDLLDVAEFHRAGDVAVVIQELHGAVLVVGRRVDDVQVVAADAAEIEHVPVGVVRVLVAVDEVVVAVVDRADDEGVAAKATDQRIDALPAGQRVIAGAAVKAVLALAAGEQVVAVLAEDPVVAVAAIGDVVAGAGMDGVLSGAALDAVVALAAGDAVIALAADQRVVAGTAVDRVRGRTAVDGVVALPADQRVIAFAALDRVIVDAAVDVIVAAVAIEHVVVIGTVDDIVAVAAMDRVHAVVRAQVGGIGHVQRIRIARRQPAIDGVVAGAAIDQVRALGADDDVVAVAAQHGVVVAARVDRVIAGAAVDVIGIVAGADRVIAATAIDGVAVVPGIGIAREQARIAAVGGIVRKPVGAGGDDVIALAAIDEIVARPTREHVGIVAALDRVVALAARDRVLPLAAEQAVIARLAEDRVIAEVAPDGVVAHARIDGVVAGPGQNPVVICRVARQDRVIVVDHVAFGVAGIGGVDQIVARGALDIAVALVGDHVLDVDEIERADDVAVGVEEADRAVFGVGVVIGDADRARAGEVEHVIIVAALAAVDVVAHPLRGRAHGEGVAVVAARQMVRPGAARDQVVAALAQHGVVAVAAQKRVVALFVIGRRSGGGGDIGDGDRLVGRAAVVVIDHDARDVARDLHQHRTGLRGRVQRAAVDVLTGHGIARDGLAALGRVGHRQQVAIGIIGVNRDDIAVVIRAGALVEIVDPERDVRDRVAIGRVVRGEAQRGARGVVDPALAATAVKPQPARRRQPVAVFDILGFVGDRRGGALVLRLETEGDGHAAHVGGRTVRDATARAAEIRPVEGQRRARARPRGVAAIALNVIVARAALDRVIARAAIKAVTRPRAGDRVVAAVAVEDVGEGVGRRRALLVEAREAVAIGRADHPVDAAGDRVARGRAARKRAGREVDRDAAGRVGIVDQVEALIALESVVARAAVERVVALAAREVIVARPAIEAVVAVFAIDLVIARAGQNRVVARACLHDVVIAGLAGQDRVVVVNHVAVGVAGIGEVDQVVARGARDDAVRGRLADGDGGGGGVIAAVTIGDLIGDRGVARETRGGGEGDRTVRIHRHRAVACRRRAIDADPVAIGIVVVREHVDRHRGVVGGARGIVARNRIVIADNPGHGSLSFARRALRPASSLGAQRRRL</sequence>
<name>A0A644VQV6_9ZZZZ</name>
<evidence type="ECO:0000256" key="1">
    <source>
        <dbReference type="SAM" id="MobiDB-lite"/>
    </source>
</evidence>
<proteinExistence type="predicted"/>
<protein>
    <submittedName>
        <fullName evidence="2">Uncharacterized protein</fullName>
    </submittedName>
</protein>
<feature type="compositionally biased region" description="Polar residues" evidence="1">
    <location>
        <begin position="1"/>
        <end position="13"/>
    </location>
</feature>
<evidence type="ECO:0000313" key="2">
    <source>
        <dbReference type="EMBL" id="MPL92902.1"/>
    </source>
</evidence>
<reference evidence="2" key="1">
    <citation type="submission" date="2019-08" db="EMBL/GenBank/DDBJ databases">
        <authorList>
            <person name="Kucharzyk K."/>
            <person name="Murdoch R.W."/>
            <person name="Higgins S."/>
            <person name="Loffler F."/>
        </authorList>
    </citation>
    <scope>NUCLEOTIDE SEQUENCE</scope>
</reference>
<organism evidence="2">
    <name type="scientific">bioreactor metagenome</name>
    <dbReference type="NCBI Taxonomy" id="1076179"/>
    <lineage>
        <taxon>unclassified sequences</taxon>
        <taxon>metagenomes</taxon>
        <taxon>ecological metagenomes</taxon>
    </lineage>
</organism>
<feature type="region of interest" description="Disordered" evidence="1">
    <location>
        <begin position="1"/>
        <end position="32"/>
    </location>
</feature>
<feature type="compositionally biased region" description="Basic residues" evidence="1">
    <location>
        <begin position="14"/>
        <end position="23"/>
    </location>
</feature>
<dbReference type="EMBL" id="VSSQ01000374">
    <property type="protein sequence ID" value="MPL92902.1"/>
    <property type="molecule type" value="Genomic_DNA"/>
</dbReference>
<comment type="caution">
    <text evidence="2">The sequence shown here is derived from an EMBL/GenBank/DDBJ whole genome shotgun (WGS) entry which is preliminary data.</text>
</comment>
<accession>A0A644VQV6</accession>